<dbReference type="Gene3D" id="1.10.286.20">
    <property type="match status" value="1"/>
</dbReference>
<dbReference type="InterPro" id="IPR036402">
    <property type="entry name" value="EF-Ts_dimer_sf"/>
</dbReference>
<keyword evidence="5 6" id="KW-0648">Protein biosynthesis</keyword>
<evidence type="ECO:0000256" key="2">
    <source>
        <dbReference type="ARBA" id="ARBA00016956"/>
    </source>
</evidence>
<dbReference type="EMBL" id="EU523377">
    <property type="protein sequence ID" value="ACB37706.1"/>
    <property type="molecule type" value="Genomic_DNA"/>
</dbReference>
<evidence type="ECO:0000256" key="4">
    <source>
        <dbReference type="ARBA" id="ARBA00022768"/>
    </source>
</evidence>
<comment type="function">
    <text evidence="6 7">Associates with the EF-Tu.GDP complex and induces the exchange of GDP to GTP. It remains bound to the aminoacyl-tRNA.EF-Tu.GTP complex up to the GTP hydrolysis stage on the ribosome.</text>
</comment>
<dbReference type="PROSITE" id="PS01126">
    <property type="entry name" value="EF_TS_1"/>
    <property type="match status" value="1"/>
</dbReference>
<name>B5L7N6_LIBAS</name>
<dbReference type="GO" id="GO:0003746">
    <property type="term" value="F:translation elongation factor activity"/>
    <property type="evidence" value="ECO:0007669"/>
    <property type="project" value="UniProtKB-UniRule"/>
</dbReference>
<evidence type="ECO:0000256" key="1">
    <source>
        <dbReference type="ARBA" id="ARBA00005532"/>
    </source>
</evidence>
<dbReference type="AlphaFoldDB" id="B5L7N6"/>
<dbReference type="Gene3D" id="3.30.479.20">
    <property type="entry name" value="Elongation factor Ts, dimerisation domain"/>
    <property type="match status" value="2"/>
</dbReference>
<dbReference type="InterPro" id="IPR014039">
    <property type="entry name" value="Transl_elong_EFTs/EF1B_dimer"/>
</dbReference>
<comment type="similarity">
    <text evidence="1 6 7">Belongs to the EF-Ts family.</text>
</comment>
<dbReference type="PANTHER" id="PTHR11741">
    <property type="entry name" value="ELONGATION FACTOR TS"/>
    <property type="match status" value="1"/>
</dbReference>
<keyword evidence="4 6" id="KW-0251">Elongation factor</keyword>
<keyword evidence="3 6" id="KW-0963">Cytoplasm</keyword>
<dbReference type="InterPro" id="IPR009060">
    <property type="entry name" value="UBA-like_sf"/>
</dbReference>
<evidence type="ECO:0000259" key="9">
    <source>
        <dbReference type="Pfam" id="PF00889"/>
    </source>
</evidence>
<comment type="caution">
    <text evidence="6">Lacks conserved residue(s) required for the propagation of feature annotation.</text>
</comment>
<comment type="subcellular location">
    <subcellularLocation>
        <location evidence="6 8">Cytoplasm</location>
    </subcellularLocation>
</comment>
<reference evidence="10" key="1">
    <citation type="journal article" date="2008" name="BMC Res. Notes">
        <title>Comparative phylogenomics and multi-gene cluster analyses of the Citrus Huanglongbing (HLB)-associated bacterium Candidatus Liberibacter.</title>
        <authorList>
            <person name="Doddapaneni H."/>
            <person name="Liao H."/>
            <person name="Lin H."/>
            <person name="Bai X."/>
            <person name="Zhao X."/>
            <person name="Civerolo E.L."/>
            <person name="Irey M."/>
            <person name="Coletta-Filho H."/>
            <person name="Pietersen G."/>
        </authorList>
    </citation>
    <scope>NUCLEOTIDE SEQUENCE</scope>
    <source>
        <strain evidence="10">GuangXi-GL-1</strain>
    </source>
</reference>
<dbReference type="FunFam" id="1.10.8.10:FF:000001">
    <property type="entry name" value="Elongation factor Ts"/>
    <property type="match status" value="1"/>
</dbReference>
<dbReference type="InterPro" id="IPR018101">
    <property type="entry name" value="Transl_elong_Ts_CS"/>
</dbReference>
<dbReference type="InterPro" id="IPR001816">
    <property type="entry name" value="Transl_elong_EFTs/EF1B"/>
</dbReference>
<dbReference type="HAMAP" id="MF_00050">
    <property type="entry name" value="EF_Ts"/>
    <property type="match status" value="1"/>
</dbReference>
<dbReference type="SUPFAM" id="SSF54713">
    <property type="entry name" value="Elongation factor Ts (EF-Ts), dimerisation domain"/>
    <property type="match status" value="1"/>
</dbReference>
<protein>
    <recommendedName>
        <fullName evidence="2 6">Elongation factor Ts</fullName>
        <shortName evidence="6">EF-Ts</shortName>
    </recommendedName>
</protein>
<feature type="domain" description="Translation elongation factor EFTs/EF1B dimerisation" evidence="9">
    <location>
        <begin position="72"/>
        <end position="290"/>
    </location>
</feature>
<dbReference type="CDD" id="cd14275">
    <property type="entry name" value="UBA_EF-Ts"/>
    <property type="match status" value="1"/>
</dbReference>
<organism evidence="10">
    <name type="scientific">Liberibacter asiaticus</name>
    <name type="common">Citrus greening disease</name>
    <name type="synonym">Liberobacter asiaticum</name>
    <dbReference type="NCBI Taxonomy" id="34021"/>
    <lineage>
        <taxon>Bacteria</taxon>
        <taxon>Pseudomonadati</taxon>
        <taxon>Pseudomonadota</taxon>
        <taxon>Alphaproteobacteria</taxon>
        <taxon>Hyphomicrobiales</taxon>
        <taxon>Rhizobiaceae</taxon>
        <taxon>Liberibacter</taxon>
    </lineage>
</organism>
<evidence type="ECO:0000256" key="8">
    <source>
        <dbReference type="RuleBase" id="RU000643"/>
    </source>
</evidence>
<dbReference type="PROSITE" id="PS01127">
    <property type="entry name" value="EF_TS_2"/>
    <property type="match status" value="1"/>
</dbReference>
<evidence type="ECO:0000256" key="6">
    <source>
        <dbReference type="HAMAP-Rule" id="MF_00050"/>
    </source>
</evidence>
<gene>
    <name evidence="6 10" type="primary">tsf</name>
</gene>
<evidence type="ECO:0000313" key="10">
    <source>
        <dbReference type="EMBL" id="ACB37706.1"/>
    </source>
</evidence>
<dbReference type="Gene3D" id="1.10.8.10">
    <property type="entry name" value="DNA helicase RuvA subunit, C-terminal domain"/>
    <property type="match status" value="1"/>
</dbReference>
<evidence type="ECO:0000256" key="5">
    <source>
        <dbReference type="ARBA" id="ARBA00022917"/>
    </source>
</evidence>
<proteinExistence type="inferred from homology"/>
<dbReference type="SUPFAM" id="SSF46934">
    <property type="entry name" value="UBA-like"/>
    <property type="match status" value="1"/>
</dbReference>
<dbReference type="NCBIfam" id="TIGR00116">
    <property type="entry name" value="tsf"/>
    <property type="match status" value="1"/>
</dbReference>
<evidence type="ECO:0000256" key="7">
    <source>
        <dbReference type="RuleBase" id="RU000642"/>
    </source>
</evidence>
<dbReference type="GO" id="GO:0005737">
    <property type="term" value="C:cytoplasm"/>
    <property type="evidence" value="ECO:0007669"/>
    <property type="project" value="UniProtKB-SubCell"/>
</dbReference>
<dbReference type="PANTHER" id="PTHR11741:SF0">
    <property type="entry name" value="ELONGATION FACTOR TS, MITOCHONDRIAL"/>
    <property type="match status" value="1"/>
</dbReference>
<accession>B5L7N6</accession>
<evidence type="ECO:0000256" key="3">
    <source>
        <dbReference type="ARBA" id="ARBA00022490"/>
    </source>
</evidence>
<dbReference type="Pfam" id="PF00889">
    <property type="entry name" value="EF_TS"/>
    <property type="match status" value="1"/>
</dbReference>
<sequence length="296" mass="31028">MSKVSAVAVKELRGKTGAGILDCKNALLEAKGDSELAIDILRTKGAMAASKREGRKVSEGLIGIARDGYKKASIVEVNVETDSLAKNTDFQSLVSNIAGIALSTDGSLDNVLAMPFDHSGITVGDGIKQQIAITGECIKLRRSALLCVSEGVISSYLHASPSEGLGSIGVLVALQSSAEDKELLSAIGEKIAVHVMLASPSVISVQMLDPSIVANKRAHYMTEALDSGKSGNIVEKIVNGKMQSFCKECVLLHQGFVVDPSKTVSDFLKESEKSIGASIEVVGVSHFVVGKENDDG</sequence>